<keyword evidence="3" id="KW-0804">Transcription</keyword>
<comment type="caution">
    <text evidence="5">The sequence shown here is derived from an EMBL/GenBank/DDBJ whole genome shotgun (WGS) entry which is preliminary data.</text>
</comment>
<dbReference type="RefSeq" id="WP_127604842.1">
    <property type="nucleotide sequence ID" value="NZ_JARTHJ010000038.1"/>
</dbReference>
<keyword evidence="2" id="KW-0238">DNA-binding</keyword>
<evidence type="ECO:0000256" key="2">
    <source>
        <dbReference type="ARBA" id="ARBA00023125"/>
    </source>
</evidence>
<dbReference type="Pfam" id="PF00392">
    <property type="entry name" value="GntR"/>
    <property type="match status" value="1"/>
</dbReference>
<dbReference type="AlphaFoldDB" id="A0A7X2Z9X6"/>
<name>A0A7X2Z9X6_9BACL</name>
<dbReference type="EMBL" id="WNZX01000007">
    <property type="protein sequence ID" value="MUG71053.1"/>
    <property type="molecule type" value="Genomic_DNA"/>
</dbReference>
<dbReference type="Proteomes" id="UP000450917">
    <property type="component" value="Unassembled WGS sequence"/>
</dbReference>
<reference evidence="5 6" key="1">
    <citation type="submission" date="2019-11" db="EMBL/GenBank/DDBJ databases">
        <title>Draft genome sequences of five Paenibacillus species of dairy origin.</title>
        <authorList>
            <person name="Olajide A.M."/>
            <person name="Chen S."/>
            <person name="Lapointe G."/>
        </authorList>
    </citation>
    <scope>NUCLEOTIDE SEQUENCE [LARGE SCALE GENOMIC DNA]</scope>
    <source>
        <strain evidence="5 6">2CS3</strain>
    </source>
</reference>
<evidence type="ECO:0000313" key="6">
    <source>
        <dbReference type="Proteomes" id="UP000450917"/>
    </source>
</evidence>
<dbReference type="InterPro" id="IPR036388">
    <property type="entry name" value="WH-like_DNA-bd_sf"/>
</dbReference>
<evidence type="ECO:0000313" key="5">
    <source>
        <dbReference type="EMBL" id="MUG71053.1"/>
    </source>
</evidence>
<dbReference type="GO" id="GO:0003700">
    <property type="term" value="F:DNA-binding transcription factor activity"/>
    <property type="evidence" value="ECO:0007669"/>
    <property type="project" value="InterPro"/>
</dbReference>
<dbReference type="PROSITE" id="PS50949">
    <property type="entry name" value="HTH_GNTR"/>
    <property type="match status" value="1"/>
</dbReference>
<dbReference type="InterPro" id="IPR000524">
    <property type="entry name" value="Tscrpt_reg_HTH_GntR"/>
</dbReference>
<dbReference type="InterPro" id="IPR000485">
    <property type="entry name" value="AsnC-type_HTH_dom"/>
</dbReference>
<organism evidence="5 6">
    <name type="scientific">Paenibacillus validus</name>
    <dbReference type="NCBI Taxonomy" id="44253"/>
    <lineage>
        <taxon>Bacteria</taxon>
        <taxon>Bacillati</taxon>
        <taxon>Bacillota</taxon>
        <taxon>Bacilli</taxon>
        <taxon>Bacillales</taxon>
        <taxon>Paenibacillaceae</taxon>
        <taxon>Paenibacillus</taxon>
    </lineage>
</organism>
<dbReference type="InterPro" id="IPR036390">
    <property type="entry name" value="WH_DNA-bd_sf"/>
</dbReference>
<protein>
    <submittedName>
        <fullName evidence="5">FCD domain-containing protein</fullName>
    </submittedName>
</protein>
<dbReference type="CDD" id="cd07377">
    <property type="entry name" value="WHTH_GntR"/>
    <property type="match status" value="1"/>
</dbReference>
<dbReference type="PRINTS" id="PR00033">
    <property type="entry name" value="HTHASNC"/>
</dbReference>
<dbReference type="PRINTS" id="PR00035">
    <property type="entry name" value="HTHGNTR"/>
</dbReference>
<feature type="domain" description="HTH gntR-type" evidence="4">
    <location>
        <begin position="6"/>
        <end position="73"/>
    </location>
</feature>
<dbReference type="SMART" id="SM00895">
    <property type="entry name" value="FCD"/>
    <property type="match status" value="1"/>
</dbReference>
<keyword evidence="1" id="KW-0805">Transcription regulation</keyword>
<dbReference type="GO" id="GO:0043565">
    <property type="term" value="F:sequence-specific DNA binding"/>
    <property type="evidence" value="ECO:0007669"/>
    <property type="project" value="InterPro"/>
</dbReference>
<evidence type="ECO:0000256" key="3">
    <source>
        <dbReference type="ARBA" id="ARBA00023163"/>
    </source>
</evidence>
<dbReference type="SUPFAM" id="SSF46785">
    <property type="entry name" value="Winged helix' DNA-binding domain"/>
    <property type="match status" value="1"/>
</dbReference>
<dbReference type="Gene3D" id="1.20.120.530">
    <property type="entry name" value="GntR ligand-binding domain-like"/>
    <property type="match status" value="1"/>
</dbReference>
<dbReference type="InterPro" id="IPR008920">
    <property type="entry name" value="TF_FadR/GntR_C"/>
</dbReference>
<dbReference type="SMART" id="SM00345">
    <property type="entry name" value="HTH_GNTR"/>
    <property type="match status" value="1"/>
</dbReference>
<dbReference type="InterPro" id="IPR011711">
    <property type="entry name" value="GntR_C"/>
</dbReference>
<dbReference type="SUPFAM" id="SSF48008">
    <property type="entry name" value="GntR ligand-binding domain-like"/>
    <property type="match status" value="1"/>
</dbReference>
<proteinExistence type="predicted"/>
<evidence type="ECO:0000256" key="1">
    <source>
        <dbReference type="ARBA" id="ARBA00023015"/>
    </source>
</evidence>
<evidence type="ECO:0000259" key="4">
    <source>
        <dbReference type="PROSITE" id="PS50949"/>
    </source>
</evidence>
<accession>A0A7X2Z9X6</accession>
<dbReference type="Pfam" id="PF07729">
    <property type="entry name" value="FCD"/>
    <property type="match status" value="1"/>
</dbReference>
<sequence>MEEELATKGDWVFEYIFAAIKRGDFHLEQILTERELAGRLGVSRTPIREAFRRLEKEGLIQYEPHRGVRVISFSEQKVKQLYEIREVLEGLSARLLAQNQNNEVLRNLRILLEQAEKFAAEGNIGLLSKINAQFHMEIALGAENVYLINTLQNLQSHINIVMSHSLSQSGRPYENLREHWSILDAIESGDPQLAEVTAKFHIRTAYANAIKEMNTIKERSTIVKKTK</sequence>
<dbReference type="PANTHER" id="PTHR43537:SF24">
    <property type="entry name" value="GLUCONATE OPERON TRANSCRIPTIONAL REPRESSOR"/>
    <property type="match status" value="1"/>
</dbReference>
<dbReference type="Gene3D" id="1.10.10.10">
    <property type="entry name" value="Winged helix-like DNA-binding domain superfamily/Winged helix DNA-binding domain"/>
    <property type="match status" value="1"/>
</dbReference>
<gene>
    <name evidence="5" type="ORF">GNP93_10205</name>
</gene>
<keyword evidence="6" id="KW-1185">Reference proteome</keyword>
<dbReference type="PANTHER" id="PTHR43537">
    <property type="entry name" value="TRANSCRIPTIONAL REGULATOR, GNTR FAMILY"/>
    <property type="match status" value="1"/>
</dbReference>